<reference evidence="1 2" key="1">
    <citation type="submission" date="2015-11" db="EMBL/GenBank/DDBJ databases">
        <authorList>
            <person name="Sahl J."/>
            <person name="Wagner D."/>
            <person name="Keim P."/>
        </authorList>
    </citation>
    <scope>NUCLEOTIDE SEQUENCE [LARGE SCALE GENOMIC DNA]</scope>
    <source>
        <strain evidence="1 2">AZ-4-2-10-S1-D7</strain>
    </source>
</reference>
<dbReference type="AlphaFoldDB" id="A0AAW3Q0E2"/>
<evidence type="ECO:0008006" key="3">
    <source>
        <dbReference type="Google" id="ProtNLM"/>
    </source>
</evidence>
<evidence type="ECO:0000313" key="1">
    <source>
        <dbReference type="EMBL" id="KWZ35193.1"/>
    </source>
</evidence>
<sequence length="75" mass="8514">MLTELFERAAFRAGWRAARAGIPFHENPLRGPLARFVRQWGCGWAAANDCPRPYRVFDWEAGIRPETVELALEAA</sequence>
<gene>
    <name evidence="1" type="ORF">WS64_06365</name>
</gene>
<name>A0AAW3Q0E2_9BURK</name>
<organism evidence="1 2">
    <name type="scientific">Burkholderia anthina</name>
    <dbReference type="NCBI Taxonomy" id="179879"/>
    <lineage>
        <taxon>Bacteria</taxon>
        <taxon>Pseudomonadati</taxon>
        <taxon>Pseudomonadota</taxon>
        <taxon>Betaproteobacteria</taxon>
        <taxon>Burkholderiales</taxon>
        <taxon>Burkholderiaceae</taxon>
        <taxon>Burkholderia</taxon>
        <taxon>Burkholderia cepacia complex</taxon>
    </lineage>
</organism>
<protein>
    <recommendedName>
        <fullName evidence="3">Acyl-CoA dehydrogenase</fullName>
    </recommendedName>
</protein>
<evidence type="ECO:0000313" key="2">
    <source>
        <dbReference type="Proteomes" id="UP000070434"/>
    </source>
</evidence>
<accession>A0AAW3Q0E2</accession>
<dbReference type="Proteomes" id="UP000070434">
    <property type="component" value="Chromosome 1"/>
</dbReference>
<comment type="caution">
    <text evidence="1">The sequence shown here is derived from an EMBL/GenBank/DDBJ whole genome shotgun (WGS) entry which is preliminary data.</text>
</comment>
<proteinExistence type="predicted"/>
<dbReference type="EMBL" id="LNJP01000001">
    <property type="protein sequence ID" value="KWZ35193.1"/>
    <property type="molecule type" value="Genomic_DNA"/>
</dbReference>
<dbReference type="RefSeq" id="WP_060966023.1">
    <property type="nucleotide sequence ID" value="NZ_CM003768.1"/>
</dbReference>